<keyword evidence="8" id="KW-1185">Reference proteome</keyword>
<dbReference type="InterPro" id="IPR005252">
    <property type="entry name" value="CoaBC"/>
</dbReference>
<dbReference type="SUPFAM" id="SSF102645">
    <property type="entry name" value="CoaB-like"/>
    <property type="match status" value="1"/>
</dbReference>
<comment type="function">
    <text evidence="3">Catalyzes two sequential steps in the biosynthesis of coenzyme A. In the first step cysteine is conjugated to 4'-phosphopantothenate to form 4-phosphopantothenoylcysteine. In the second step the latter compound is decarboxylated to form 4'-phosphopantotheine.</text>
</comment>
<comment type="similarity">
    <text evidence="3 4">In the N-terminal section; belongs to the HFCD (homo-oligomeric flavin containing Cys decarboxylase) superfamily.</text>
</comment>
<dbReference type="InterPro" id="IPR035929">
    <property type="entry name" value="CoaB-like_sf"/>
</dbReference>
<evidence type="ECO:0000259" key="5">
    <source>
        <dbReference type="Pfam" id="PF02441"/>
    </source>
</evidence>
<reference evidence="8" key="1">
    <citation type="journal article" date="2012" name="J. Bacteriol.">
        <title>Genome Sequence of Micromonospora lupini Lupac 08, Isolated from Root Nodules of Lupinus angustifolius.</title>
        <authorList>
            <person name="Alonso-Vega P."/>
            <person name="Normand P."/>
            <person name="Bacigalupe R."/>
            <person name="Pujic P."/>
            <person name="Lajus A."/>
            <person name="Vallenet D."/>
            <person name="Carro L."/>
            <person name="Coll P."/>
            <person name="Trujillo M.E."/>
        </authorList>
    </citation>
    <scope>NUCLEOTIDE SEQUENCE [LARGE SCALE GENOMIC DNA]</scope>
    <source>
        <strain evidence="8">Lupac 08</strain>
    </source>
</reference>
<dbReference type="AlphaFoldDB" id="I0L1A7"/>
<evidence type="ECO:0000256" key="4">
    <source>
        <dbReference type="RuleBase" id="RU364078"/>
    </source>
</evidence>
<comment type="pathway">
    <text evidence="3 4">Cofactor biosynthesis; coenzyme A biosynthesis; CoA from (R)-pantothenate: step 3/5.</text>
</comment>
<feature type="binding site" evidence="3">
    <location>
        <position position="343"/>
    </location>
    <ligand>
        <name>CTP</name>
        <dbReference type="ChEBI" id="CHEBI:37563"/>
    </ligand>
</feature>
<feature type="binding site" evidence="3">
    <location>
        <position position="278"/>
    </location>
    <ligand>
        <name>CTP</name>
        <dbReference type="ChEBI" id="CHEBI:37563"/>
    </ligand>
</feature>
<dbReference type="Pfam" id="PF04127">
    <property type="entry name" value="DFP"/>
    <property type="match status" value="1"/>
</dbReference>
<dbReference type="InterPro" id="IPR007085">
    <property type="entry name" value="DNA/pantothenate-metab_flavo_C"/>
</dbReference>
<dbReference type="Proteomes" id="UP000003448">
    <property type="component" value="Unassembled WGS sequence"/>
</dbReference>
<accession>I0L1A7</accession>
<dbReference type="GO" id="GO:0015941">
    <property type="term" value="P:pantothenate catabolic process"/>
    <property type="evidence" value="ECO:0007669"/>
    <property type="project" value="InterPro"/>
</dbReference>
<keyword evidence="3" id="KW-0460">Magnesium</keyword>
<dbReference type="PANTHER" id="PTHR14359:SF6">
    <property type="entry name" value="PHOSPHOPANTOTHENOYLCYSTEINE DECARBOXYLASE"/>
    <property type="match status" value="1"/>
</dbReference>
<dbReference type="Gene3D" id="3.40.50.1950">
    <property type="entry name" value="Flavin prenyltransferase-like"/>
    <property type="match status" value="1"/>
</dbReference>
<dbReference type="EC" id="4.1.1.36" evidence="3"/>
<keyword evidence="3 4" id="KW-0288">FMN</keyword>
<keyword evidence="1 3" id="KW-0210">Decarboxylase</keyword>
<dbReference type="GO" id="GO:0004632">
    <property type="term" value="F:phosphopantothenate--cysteine ligase activity"/>
    <property type="evidence" value="ECO:0007669"/>
    <property type="project" value="UniProtKB-UniRule"/>
</dbReference>
<dbReference type="RefSeq" id="WP_007458379.1">
    <property type="nucleotide sequence ID" value="NZ_HF570108.1"/>
</dbReference>
<dbReference type="InterPro" id="IPR003382">
    <property type="entry name" value="Flavoprotein"/>
</dbReference>
<dbReference type="EC" id="6.3.2.5" evidence="3"/>
<evidence type="ECO:0000259" key="6">
    <source>
        <dbReference type="Pfam" id="PF04127"/>
    </source>
</evidence>
<feature type="region of interest" description="Phosphopantothenate--cysteine ligase" evidence="3">
    <location>
        <begin position="190"/>
        <end position="402"/>
    </location>
</feature>
<sequence length="402" mass="41895">MSASIVLGVGGGIAAYKACELLRLFTESGHRVRVVPTASALRFVGAPTWAALSGQPVADDVWSDVHEVPHVRLGQQADLVVVAPTTTDLLAKAAHGLADDLLTNTLLTARCPVVLAPAMHTEMWEHPATVANVATLRSRGVRVIEPAVGRLTGADSGKGRLPDPAEIFAVARQVLARGVSAPADLTGRRLVVTAGGTREPLDPVRFLGNRSSGKQGYAFARSAVARGARVTLITANVSLADPAGVDLVRVGTTAELREATLEAAVEADAVVMAAAPADFRPATYAPGKIKKSDDGVAPTIELVTNPDIAAELGQRKRPEQVLVVFAAETGDAEANGRAKLARKRADLIVVNEVGPDRVFGADTNTVTVIGADGSVSRLPEQAKEAVADTVWDLVVARLANRS</sequence>
<comment type="cofactor">
    <cofactor evidence="3">
        <name>Mg(2+)</name>
        <dbReference type="ChEBI" id="CHEBI:18420"/>
    </cofactor>
</comment>
<comment type="catalytic activity">
    <reaction evidence="3 4">
        <text>N-[(R)-4-phosphopantothenoyl]-L-cysteine + H(+) = (R)-4'-phosphopantetheine + CO2</text>
        <dbReference type="Rhea" id="RHEA:16793"/>
        <dbReference type="ChEBI" id="CHEBI:15378"/>
        <dbReference type="ChEBI" id="CHEBI:16526"/>
        <dbReference type="ChEBI" id="CHEBI:59458"/>
        <dbReference type="ChEBI" id="CHEBI:61723"/>
        <dbReference type="EC" id="4.1.1.36"/>
    </reaction>
</comment>
<dbReference type="NCBIfam" id="TIGR00521">
    <property type="entry name" value="coaBC_dfp"/>
    <property type="match status" value="1"/>
</dbReference>
<dbReference type="SUPFAM" id="SSF52507">
    <property type="entry name" value="Homo-oligomeric flavin-containing Cys decarboxylases, HFCD"/>
    <property type="match status" value="1"/>
</dbReference>
<feature type="region of interest" description="Phosphopantothenoylcysteine decarboxylase" evidence="3">
    <location>
        <begin position="1"/>
        <end position="189"/>
    </location>
</feature>
<evidence type="ECO:0000256" key="3">
    <source>
        <dbReference type="HAMAP-Rule" id="MF_02225"/>
    </source>
</evidence>
<dbReference type="GO" id="GO:0015937">
    <property type="term" value="P:coenzyme A biosynthetic process"/>
    <property type="evidence" value="ECO:0007669"/>
    <property type="project" value="UniProtKB-UniRule"/>
</dbReference>
<dbReference type="GO" id="GO:0071513">
    <property type="term" value="C:phosphopantothenoylcysteine decarboxylase complex"/>
    <property type="evidence" value="ECO:0007669"/>
    <property type="project" value="TreeGrafter"/>
</dbReference>
<comment type="caution">
    <text evidence="7">The sequence shown here is derived from an EMBL/GenBank/DDBJ whole genome shotgun (WGS) entry which is preliminary data.</text>
</comment>
<feature type="domain" description="Flavoprotein" evidence="5">
    <location>
        <begin position="4"/>
        <end position="169"/>
    </location>
</feature>
<keyword evidence="3 4" id="KW-0285">Flavoprotein</keyword>
<keyword evidence="2 3" id="KW-0456">Lyase</keyword>
<dbReference type="PANTHER" id="PTHR14359">
    <property type="entry name" value="HOMO-OLIGOMERIC FLAVIN CONTAINING CYS DECARBOXYLASE FAMILY"/>
    <property type="match status" value="1"/>
</dbReference>
<comment type="pathway">
    <text evidence="3 4">Cofactor biosynthesis; coenzyme A biosynthesis; CoA from (R)-pantothenate: step 2/5.</text>
</comment>
<dbReference type="GO" id="GO:0004633">
    <property type="term" value="F:phosphopantothenoylcysteine decarboxylase activity"/>
    <property type="evidence" value="ECO:0007669"/>
    <property type="project" value="UniProtKB-UniRule"/>
</dbReference>
<organism evidence="7 8">
    <name type="scientific">Micromonospora lupini str. Lupac 08</name>
    <dbReference type="NCBI Taxonomy" id="1150864"/>
    <lineage>
        <taxon>Bacteria</taxon>
        <taxon>Bacillati</taxon>
        <taxon>Actinomycetota</taxon>
        <taxon>Actinomycetes</taxon>
        <taxon>Micromonosporales</taxon>
        <taxon>Micromonosporaceae</taxon>
        <taxon>Micromonospora</taxon>
    </lineage>
</organism>
<evidence type="ECO:0000256" key="2">
    <source>
        <dbReference type="ARBA" id="ARBA00023239"/>
    </source>
</evidence>
<dbReference type="eggNOG" id="COG0452">
    <property type="taxonomic scope" value="Bacteria"/>
</dbReference>
<evidence type="ECO:0000313" key="8">
    <source>
        <dbReference type="Proteomes" id="UP000003448"/>
    </source>
</evidence>
<comment type="cofactor">
    <cofactor evidence="3">
        <name>FMN</name>
        <dbReference type="ChEBI" id="CHEBI:58210"/>
    </cofactor>
    <text evidence="3">Binds 1 FMN per subunit.</text>
</comment>
<protein>
    <recommendedName>
        <fullName evidence="3">Coenzyme A biosynthesis bifunctional protein CoaBC</fullName>
    </recommendedName>
    <alternativeName>
        <fullName evidence="3">DNA/pantothenate metabolism flavoprotein</fullName>
    </alternativeName>
    <alternativeName>
        <fullName evidence="3">Phosphopantothenoylcysteine synthetase/decarboxylase</fullName>
        <shortName evidence="3">PPCS-PPCDC</shortName>
    </alternativeName>
    <domain>
        <recommendedName>
            <fullName evidence="3">Phosphopantothenoylcysteine decarboxylase</fullName>
            <shortName evidence="3">PPC decarboxylase</shortName>
            <shortName evidence="3">PPC-DC</shortName>
            <ecNumber evidence="3">4.1.1.36</ecNumber>
        </recommendedName>
        <alternativeName>
            <fullName evidence="3">CoaC</fullName>
        </alternativeName>
    </domain>
    <domain>
        <recommendedName>
            <fullName evidence="3">Phosphopantothenate--cysteine ligase</fullName>
            <ecNumber evidence="3">6.3.2.5</ecNumber>
        </recommendedName>
        <alternativeName>
            <fullName evidence="3">CoaB</fullName>
        </alternativeName>
        <alternativeName>
            <fullName evidence="3">Phosphopantothenoylcysteine synthetase</fullName>
            <shortName evidence="3">PPC synthetase</shortName>
            <shortName evidence="3">PPC-S</shortName>
        </alternativeName>
    </domain>
</protein>
<feature type="binding site" evidence="3">
    <location>
        <position position="288"/>
    </location>
    <ligand>
        <name>CTP</name>
        <dbReference type="ChEBI" id="CHEBI:37563"/>
    </ligand>
</feature>
<evidence type="ECO:0000313" key="7">
    <source>
        <dbReference type="EMBL" id="CCH17604.1"/>
    </source>
</evidence>
<dbReference type="Gene3D" id="3.40.50.10300">
    <property type="entry name" value="CoaB-like"/>
    <property type="match status" value="1"/>
</dbReference>
<dbReference type="UniPathway" id="UPA00241">
    <property type="reaction ID" value="UER00353"/>
</dbReference>
<comment type="caution">
    <text evidence="3">Lacks conserved residue(s) required for the propagation of feature annotation.</text>
</comment>
<proteinExistence type="inferred from homology"/>
<keyword evidence="3" id="KW-0479">Metal-binding</keyword>
<dbReference type="Pfam" id="PF02441">
    <property type="entry name" value="Flavoprotein"/>
    <property type="match status" value="1"/>
</dbReference>
<keyword evidence="3 4" id="KW-0436">Ligase</keyword>
<dbReference type="STRING" id="1150864.MILUP08_42528"/>
<dbReference type="GO" id="GO:0046872">
    <property type="term" value="F:metal ion binding"/>
    <property type="evidence" value="ECO:0007669"/>
    <property type="project" value="UniProtKB-KW"/>
</dbReference>
<dbReference type="OrthoDB" id="9802554at2"/>
<keyword evidence="3" id="KW-0511">Multifunctional enzyme</keyword>
<feature type="domain" description="DNA/pantothenate metabolism flavoprotein C-terminal" evidence="6">
    <location>
        <begin position="185"/>
        <end position="395"/>
    </location>
</feature>
<dbReference type="GO" id="GO:0010181">
    <property type="term" value="F:FMN binding"/>
    <property type="evidence" value="ECO:0007669"/>
    <property type="project" value="UniProtKB-UniRule"/>
</dbReference>
<comment type="similarity">
    <text evidence="3 4">In the C-terminal section; belongs to the PPC synthetase family.</text>
</comment>
<feature type="binding site" evidence="3">
    <location>
        <position position="339"/>
    </location>
    <ligand>
        <name>CTP</name>
        <dbReference type="ChEBI" id="CHEBI:37563"/>
    </ligand>
</feature>
<name>I0L1A7_9ACTN</name>
<comment type="function">
    <text evidence="4">Catalyzes two steps in the biosynthesis of coenzyme A. In the first step cysteine is conjugated to 4'-phosphopantothenate to form 4-phosphopantothenoylcysteine, in the latter compound is decarboxylated to form 4'-phosphopantotheine.</text>
</comment>
<gene>
    <name evidence="3 7" type="primary">coaBC</name>
    <name evidence="7" type="ORF">MILUP08_42528</name>
</gene>
<evidence type="ECO:0000256" key="1">
    <source>
        <dbReference type="ARBA" id="ARBA00022793"/>
    </source>
</evidence>
<dbReference type="EMBL" id="CAIE01000022">
    <property type="protein sequence ID" value="CCH17604.1"/>
    <property type="molecule type" value="Genomic_DNA"/>
</dbReference>
<dbReference type="InterPro" id="IPR036551">
    <property type="entry name" value="Flavin_trans-like"/>
</dbReference>
<dbReference type="HAMAP" id="MF_02225">
    <property type="entry name" value="CoaBC"/>
    <property type="match status" value="1"/>
</dbReference>
<feature type="binding site" evidence="3">
    <location>
        <position position="325"/>
    </location>
    <ligand>
        <name>CTP</name>
        <dbReference type="ChEBI" id="CHEBI:37563"/>
    </ligand>
</feature>
<comment type="catalytic activity">
    <reaction evidence="3 4">
        <text>(R)-4'-phosphopantothenate + L-cysteine + CTP = N-[(R)-4-phosphopantothenoyl]-L-cysteine + CMP + diphosphate + H(+)</text>
        <dbReference type="Rhea" id="RHEA:19397"/>
        <dbReference type="ChEBI" id="CHEBI:10986"/>
        <dbReference type="ChEBI" id="CHEBI:15378"/>
        <dbReference type="ChEBI" id="CHEBI:33019"/>
        <dbReference type="ChEBI" id="CHEBI:35235"/>
        <dbReference type="ChEBI" id="CHEBI:37563"/>
        <dbReference type="ChEBI" id="CHEBI:59458"/>
        <dbReference type="ChEBI" id="CHEBI:60377"/>
        <dbReference type="EC" id="6.3.2.5"/>
    </reaction>
</comment>